<dbReference type="PANTHER" id="PTHR37422">
    <property type="entry name" value="TEICHURONIC ACID BIOSYNTHESIS PROTEIN TUAE"/>
    <property type="match status" value="1"/>
</dbReference>
<dbReference type="InterPro" id="IPR007016">
    <property type="entry name" value="O-antigen_ligase-rel_domated"/>
</dbReference>
<name>A0AA96GDS7_9BACT</name>
<comment type="subcellular location">
    <subcellularLocation>
        <location evidence="1">Membrane</location>
        <topology evidence="1">Multi-pass membrane protein</topology>
    </subcellularLocation>
</comment>
<feature type="domain" description="O-antigen ligase-related" evidence="7">
    <location>
        <begin position="260"/>
        <end position="407"/>
    </location>
</feature>
<evidence type="ECO:0000313" key="9">
    <source>
        <dbReference type="Proteomes" id="UP001302719"/>
    </source>
</evidence>
<feature type="transmembrane region" description="Helical" evidence="6">
    <location>
        <begin position="294"/>
        <end position="313"/>
    </location>
</feature>
<feature type="region of interest" description="Disordered" evidence="5">
    <location>
        <begin position="1"/>
        <end position="20"/>
    </location>
</feature>
<feature type="compositionally biased region" description="Polar residues" evidence="5">
    <location>
        <begin position="484"/>
        <end position="499"/>
    </location>
</feature>
<dbReference type="PANTHER" id="PTHR37422:SF13">
    <property type="entry name" value="LIPOPOLYSACCHARIDE BIOSYNTHESIS PROTEIN PA4999-RELATED"/>
    <property type="match status" value="1"/>
</dbReference>
<dbReference type="EMBL" id="CP116967">
    <property type="protein sequence ID" value="WNM58130.1"/>
    <property type="molecule type" value="Genomic_DNA"/>
</dbReference>
<feature type="transmembrane region" description="Helical" evidence="6">
    <location>
        <begin position="106"/>
        <end position="123"/>
    </location>
</feature>
<accession>A0AA96GDS7</accession>
<evidence type="ECO:0000256" key="4">
    <source>
        <dbReference type="ARBA" id="ARBA00023136"/>
    </source>
</evidence>
<feature type="transmembrane region" description="Helical" evidence="6">
    <location>
        <begin position="185"/>
        <end position="206"/>
    </location>
</feature>
<feature type="transmembrane region" description="Helical" evidence="6">
    <location>
        <begin position="391"/>
        <end position="412"/>
    </location>
</feature>
<dbReference type="KEGG" id="nall:PP769_19505"/>
<feature type="region of interest" description="Disordered" evidence="5">
    <location>
        <begin position="477"/>
        <end position="499"/>
    </location>
</feature>
<protein>
    <submittedName>
        <fullName evidence="8">O-antigen ligase family protein</fullName>
    </submittedName>
</protein>
<dbReference type="RefSeq" id="WP_312643502.1">
    <property type="nucleotide sequence ID" value="NZ_CP116967.1"/>
</dbReference>
<feature type="transmembrane region" description="Helical" evidence="6">
    <location>
        <begin position="218"/>
        <end position="239"/>
    </location>
</feature>
<feature type="transmembrane region" description="Helical" evidence="6">
    <location>
        <begin position="60"/>
        <end position="79"/>
    </location>
</feature>
<evidence type="ECO:0000256" key="3">
    <source>
        <dbReference type="ARBA" id="ARBA00022989"/>
    </source>
</evidence>
<keyword evidence="3 6" id="KW-1133">Transmembrane helix</keyword>
<evidence type="ECO:0000259" key="7">
    <source>
        <dbReference type="Pfam" id="PF04932"/>
    </source>
</evidence>
<evidence type="ECO:0000256" key="2">
    <source>
        <dbReference type="ARBA" id="ARBA00022692"/>
    </source>
</evidence>
<gene>
    <name evidence="8" type="ORF">PP769_19505</name>
</gene>
<evidence type="ECO:0000256" key="5">
    <source>
        <dbReference type="SAM" id="MobiDB-lite"/>
    </source>
</evidence>
<feature type="compositionally biased region" description="Polar residues" evidence="5">
    <location>
        <begin position="7"/>
        <end position="20"/>
    </location>
</feature>
<dbReference type="Proteomes" id="UP001302719">
    <property type="component" value="Chromosome"/>
</dbReference>
<feature type="transmembrane region" description="Helical" evidence="6">
    <location>
        <begin position="35"/>
        <end position="54"/>
    </location>
</feature>
<dbReference type="GO" id="GO:0016020">
    <property type="term" value="C:membrane"/>
    <property type="evidence" value="ECO:0007669"/>
    <property type="project" value="UniProtKB-SubCell"/>
</dbReference>
<evidence type="ECO:0000256" key="6">
    <source>
        <dbReference type="SAM" id="Phobius"/>
    </source>
</evidence>
<organism evidence="8 9">
    <name type="scientific">Candidatus Nitrospira allomarina</name>
    <dbReference type="NCBI Taxonomy" id="3020900"/>
    <lineage>
        <taxon>Bacteria</taxon>
        <taxon>Pseudomonadati</taxon>
        <taxon>Nitrospirota</taxon>
        <taxon>Nitrospiria</taxon>
        <taxon>Nitrospirales</taxon>
        <taxon>Nitrospiraceae</taxon>
        <taxon>Nitrospira</taxon>
    </lineage>
</organism>
<feature type="transmembrane region" description="Helical" evidence="6">
    <location>
        <begin position="432"/>
        <end position="460"/>
    </location>
</feature>
<sequence>MTKINPPFSSSMQNPKSSNFTKDTELRAKEISAQLIWPILIKVMICVVPAMGLVGLGKLFAGGKVFFVFLLIFLAYYVVSGKPLSFFALSISVLPVLVFLRDGLFYNSVIAILGLGLALRLFKTPQKFFQLWNNLLLRWLLVVGVLYWGGAFILTGGYSSGLMILELGFSAGIVYLLAEQRRFLSTAFIGAGISLFAIGLALLGYGSPRLVEAKIEGVTFGNPINFGIPAAFILLYSMVDDGKWLFLHKSAISRRLVGGTALIFLLLSTSRGSWAVACVGVIIMLLFSKVRMKMRILISLMIMAIFLFSLLLTEKGALINEWFDKATSDERSLEQKTTGRFDMWKLFPNVLKDSPIWGFGPGSGPEVYATYSMSDPNVHFKPGVKLAWHSLYLHIGVETGLIGLLLLTVFLASLISKGLVHRRVTGEVGPLLGVPCFMTIGLSVSALDPLSGLFLGIAFLGNTRAPRVRRPKVWRTQTHRVKTDNPTNFSNSEGKTFFQ</sequence>
<keyword evidence="2 6" id="KW-0812">Transmembrane</keyword>
<keyword evidence="8" id="KW-0436">Ligase</keyword>
<dbReference type="InterPro" id="IPR051533">
    <property type="entry name" value="WaaL-like"/>
</dbReference>
<dbReference type="Pfam" id="PF04932">
    <property type="entry name" value="Wzy_C"/>
    <property type="match status" value="1"/>
</dbReference>
<reference evidence="8 9" key="1">
    <citation type="submission" date="2023-01" db="EMBL/GenBank/DDBJ databases">
        <title>Cultivation and genomic characterization of new, ubiquitous marine nitrite-oxidizing bacteria from the Nitrospirales.</title>
        <authorList>
            <person name="Mueller A.J."/>
            <person name="Daebeler A."/>
            <person name="Herbold C.W."/>
            <person name="Kirkegaard R.H."/>
            <person name="Daims H."/>
        </authorList>
    </citation>
    <scope>NUCLEOTIDE SEQUENCE [LARGE SCALE GENOMIC DNA]</scope>
    <source>
        <strain evidence="8 9">VA</strain>
    </source>
</reference>
<evidence type="ECO:0000313" key="8">
    <source>
        <dbReference type="EMBL" id="WNM58130.1"/>
    </source>
</evidence>
<keyword evidence="9" id="KW-1185">Reference proteome</keyword>
<feature type="transmembrane region" description="Helical" evidence="6">
    <location>
        <begin position="135"/>
        <end position="154"/>
    </location>
</feature>
<dbReference type="AlphaFoldDB" id="A0AA96GDS7"/>
<feature type="transmembrane region" description="Helical" evidence="6">
    <location>
        <begin position="260"/>
        <end position="288"/>
    </location>
</feature>
<keyword evidence="4 6" id="KW-0472">Membrane</keyword>
<evidence type="ECO:0000256" key="1">
    <source>
        <dbReference type="ARBA" id="ARBA00004141"/>
    </source>
</evidence>
<proteinExistence type="predicted"/>
<dbReference type="GO" id="GO:0016874">
    <property type="term" value="F:ligase activity"/>
    <property type="evidence" value="ECO:0007669"/>
    <property type="project" value="UniProtKB-KW"/>
</dbReference>